<dbReference type="EMBL" id="WUPT01000002">
    <property type="protein sequence ID" value="MXQ08872.1"/>
    <property type="molecule type" value="Genomic_DNA"/>
</dbReference>
<name>A0A7C9MFG1_9RHOB</name>
<dbReference type="AlphaFoldDB" id="A0A7C9MFG1"/>
<evidence type="ECO:0000313" key="2">
    <source>
        <dbReference type="Proteomes" id="UP000480350"/>
    </source>
</evidence>
<dbReference type="Proteomes" id="UP000480350">
    <property type="component" value="Unassembled WGS sequence"/>
</dbReference>
<protein>
    <submittedName>
        <fullName evidence="1">Uncharacterized protein</fullName>
    </submittedName>
</protein>
<comment type="caution">
    <text evidence="1">The sequence shown here is derived from an EMBL/GenBank/DDBJ whole genome shotgun (WGS) entry which is preliminary data.</text>
</comment>
<accession>A0A7C9MFG1</accession>
<reference evidence="1 2" key="2">
    <citation type="submission" date="2020-03" db="EMBL/GenBank/DDBJ databases">
        <title>Kangsaoukella pontilimi gen. nov., sp. nov., a new member of the family Rhodobacteraceae isolated from a tidal mudflat.</title>
        <authorList>
            <person name="Kim I.S."/>
        </authorList>
    </citation>
    <scope>NUCLEOTIDE SEQUENCE [LARGE SCALE GENOMIC DNA]</scope>
    <source>
        <strain evidence="1 2">GH1-50</strain>
    </source>
</reference>
<gene>
    <name evidence="1" type="ORF">GQ651_13520</name>
</gene>
<organism evidence="1 2">
    <name type="scientific">Kangsaoukella pontilimi</name>
    <dbReference type="NCBI Taxonomy" id="2691042"/>
    <lineage>
        <taxon>Bacteria</taxon>
        <taxon>Pseudomonadati</taxon>
        <taxon>Pseudomonadota</taxon>
        <taxon>Alphaproteobacteria</taxon>
        <taxon>Rhodobacterales</taxon>
        <taxon>Paracoccaceae</taxon>
        <taxon>Kangsaoukella</taxon>
    </lineage>
</organism>
<proteinExistence type="predicted"/>
<reference evidence="1 2" key="1">
    <citation type="submission" date="2019-12" db="EMBL/GenBank/DDBJ databases">
        <authorList>
            <person name="Lee S.D."/>
        </authorList>
    </citation>
    <scope>NUCLEOTIDE SEQUENCE [LARGE SCALE GENOMIC DNA]</scope>
    <source>
        <strain evidence="1 2">GH1-50</strain>
    </source>
</reference>
<dbReference type="RefSeq" id="WP_160764765.1">
    <property type="nucleotide sequence ID" value="NZ_WUPT01000002.1"/>
</dbReference>
<keyword evidence="2" id="KW-1185">Reference proteome</keyword>
<evidence type="ECO:0000313" key="1">
    <source>
        <dbReference type="EMBL" id="MXQ08872.1"/>
    </source>
</evidence>
<sequence length="59" mass="6191">MCITPQALIAFLSLLSPEIVESAPARVVVHADVGPTVWVAEDDLWCTDAPDRASAAAAE</sequence>